<feature type="region of interest" description="Disordered" evidence="1">
    <location>
        <begin position="94"/>
        <end position="114"/>
    </location>
</feature>
<name>A0A7C9ENK6_OPUST</name>
<organism evidence="3">
    <name type="scientific">Opuntia streptacantha</name>
    <name type="common">Prickly pear cactus</name>
    <name type="synonym">Opuntia cardona</name>
    <dbReference type="NCBI Taxonomy" id="393608"/>
    <lineage>
        <taxon>Eukaryota</taxon>
        <taxon>Viridiplantae</taxon>
        <taxon>Streptophyta</taxon>
        <taxon>Embryophyta</taxon>
        <taxon>Tracheophyta</taxon>
        <taxon>Spermatophyta</taxon>
        <taxon>Magnoliopsida</taxon>
        <taxon>eudicotyledons</taxon>
        <taxon>Gunneridae</taxon>
        <taxon>Pentapetalae</taxon>
        <taxon>Caryophyllales</taxon>
        <taxon>Cactineae</taxon>
        <taxon>Cactaceae</taxon>
        <taxon>Opuntioideae</taxon>
        <taxon>Opuntia</taxon>
    </lineage>
</organism>
<feature type="chain" id="PRO_5027901421" description="Secreted protein" evidence="2">
    <location>
        <begin position="22"/>
        <end position="114"/>
    </location>
</feature>
<dbReference type="AlphaFoldDB" id="A0A7C9ENK6"/>
<evidence type="ECO:0000256" key="2">
    <source>
        <dbReference type="SAM" id="SignalP"/>
    </source>
</evidence>
<keyword evidence="2" id="KW-0732">Signal</keyword>
<evidence type="ECO:0000256" key="1">
    <source>
        <dbReference type="SAM" id="MobiDB-lite"/>
    </source>
</evidence>
<accession>A0A7C9ENK6</accession>
<evidence type="ECO:0000313" key="3">
    <source>
        <dbReference type="EMBL" id="MBA4672962.1"/>
    </source>
</evidence>
<reference evidence="3" key="2">
    <citation type="submission" date="2020-07" db="EMBL/GenBank/DDBJ databases">
        <authorList>
            <person name="Vera ALvarez R."/>
            <person name="Arias-Moreno D.M."/>
            <person name="Jimenez-Jacinto V."/>
            <person name="Jimenez-Bremont J.F."/>
            <person name="Swaminathan K."/>
            <person name="Moose S.P."/>
            <person name="Guerrero-Gonzalez M.L."/>
            <person name="Marino-Ramirez L."/>
            <person name="Landsman D."/>
            <person name="Rodriguez-Kessler M."/>
            <person name="Delgado-Sanchez P."/>
        </authorList>
    </citation>
    <scope>NUCLEOTIDE SEQUENCE</scope>
    <source>
        <tissue evidence="3">Cladode</tissue>
    </source>
</reference>
<evidence type="ECO:0008006" key="4">
    <source>
        <dbReference type="Google" id="ProtNLM"/>
    </source>
</evidence>
<sequence length="114" mass="12813">MPTLGGGHALLLLLCNPFLTSRRWLRGCYLLDAWTRPNQQGIDTHPSWSKGGGHMPLQGALHQTHRHQTHKWPCLCGSTQGQCSPWCHAHPPSLHTRSSHGLRHEPSQSHPSRR</sequence>
<protein>
    <recommendedName>
        <fullName evidence="4">Secreted protein</fullName>
    </recommendedName>
</protein>
<feature type="signal peptide" evidence="2">
    <location>
        <begin position="1"/>
        <end position="21"/>
    </location>
</feature>
<reference evidence="3" key="1">
    <citation type="journal article" date="2013" name="J. Plant Res.">
        <title>Effect of fungi and light on seed germination of three Opuntia species from semiarid lands of central Mexico.</title>
        <authorList>
            <person name="Delgado-Sanchez P."/>
            <person name="Jimenez-Bremont J.F."/>
            <person name="Guerrero-Gonzalez Mde L."/>
            <person name="Flores J."/>
        </authorList>
    </citation>
    <scope>NUCLEOTIDE SEQUENCE</scope>
    <source>
        <tissue evidence="3">Cladode</tissue>
    </source>
</reference>
<proteinExistence type="predicted"/>
<dbReference type="EMBL" id="GISG01257137">
    <property type="protein sequence ID" value="MBA4672962.1"/>
    <property type="molecule type" value="Transcribed_RNA"/>
</dbReference>